<dbReference type="Pfam" id="PF00724">
    <property type="entry name" value="Oxidored_FMN"/>
    <property type="match status" value="1"/>
</dbReference>
<name>A0ABT1Y691_9FIRM</name>
<dbReference type="InterPro" id="IPR051799">
    <property type="entry name" value="NADH_flavin_oxidoreductase"/>
</dbReference>
<sequence>MNLFDKTQIGSLDVKNHFLRSATYEGKATKEGFPTEATKSIYRNLALCGVGTIITSYTYITEYEQPDKHQLGIYNDSFVEAYRDLTDTVHTYDTQIVMQIVHGSSLSQGYPERAKILGPSAIVHPASGITPQEMTKDEIQDVVRSFADAAGRVKAAGFDGVQLHCAHGYLLAQFISPLFNQRTDEYGGSVQNRLRILLEVYEAVRKNVGKDYPVWVKMNSSDEVPNGLEIEDFLKISVQLAQAGIDAIEVSGDQWSKHKANERLYYKEAAIKLSEAVDIPVILTGGIRTIADMKQVYQNSKVNLFGFARPFLKNPAFIQSLS</sequence>
<accession>A0ABT1Y691</accession>
<dbReference type="CDD" id="cd02803">
    <property type="entry name" value="OYE_like_FMN_family"/>
    <property type="match status" value="1"/>
</dbReference>
<evidence type="ECO:0000313" key="4">
    <source>
        <dbReference type="EMBL" id="MCR6546403.1"/>
    </source>
</evidence>
<evidence type="ECO:0000259" key="3">
    <source>
        <dbReference type="Pfam" id="PF00724"/>
    </source>
</evidence>
<dbReference type="SUPFAM" id="SSF51395">
    <property type="entry name" value="FMN-linked oxidoreductases"/>
    <property type="match status" value="1"/>
</dbReference>
<comment type="caution">
    <text evidence="4">The sequence shown here is derived from an EMBL/GenBank/DDBJ whole genome shotgun (WGS) entry which is preliminary data.</text>
</comment>
<dbReference type="InterPro" id="IPR013785">
    <property type="entry name" value="Aldolase_TIM"/>
</dbReference>
<evidence type="ECO:0000313" key="5">
    <source>
        <dbReference type="Proteomes" id="UP001524944"/>
    </source>
</evidence>
<keyword evidence="5" id="KW-1185">Reference proteome</keyword>
<protein>
    <submittedName>
        <fullName evidence="4">NADH:flavin oxidoreductase</fullName>
    </submittedName>
</protein>
<proteinExistence type="predicted"/>
<keyword evidence="1" id="KW-0285">Flavoprotein</keyword>
<dbReference type="PANTHER" id="PTHR43656">
    <property type="entry name" value="BINDING OXIDOREDUCTASE, PUTATIVE (AFU_ORTHOLOGUE AFUA_2G08260)-RELATED"/>
    <property type="match status" value="1"/>
</dbReference>
<keyword evidence="2" id="KW-0560">Oxidoreductase</keyword>
<dbReference type="PANTHER" id="PTHR43656:SF2">
    <property type="entry name" value="BINDING OXIDOREDUCTASE, PUTATIVE (AFU_ORTHOLOGUE AFUA_2G08260)-RELATED"/>
    <property type="match status" value="1"/>
</dbReference>
<dbReference type="InterPro" id="IPR001155">
    <property type="entry name" value="OxRdtase_FMN_N"/>
</dbReference>
<dbReference type="Proteomes" id="UP001524944">
    <property type="component" value="Unassembled WGS sequence"/>
</dbReference>
<gene>
    <name evidence="4" type="ORF">NVS47_12930</name>
</gene>
<feature type="domain" description="NADH:flavin oxidoreductase/NADH oxidase N-terminal" evidence="3">
    <location>
        <begin position="3"/>
        <end position="320"/>
    </location>
</feature>
<dbReference type="RefSeq" id="WP_089610440.1">
    <property type="nucleotide sequence ID" value="NZ_CP022121.1"/>
</dbReference>
<evidence type="ECO:0000256" key="2">
    <source>
        <dbReference type="ARBA" id="ARBA00023002"/>
    </source>
</evidence>
<organism evidence="4 5">
    <name type="scientific">Dehalobacterium formicoaceticum</name>
    <dbReference type="NCBI Taxonomy" id="51515"/>
    <lineage>
        <taxon>Bacteria</taxon>
        <taxon>Bacillati</taxon>
        <taxon>Bacillota</taxon>
        <taxon>Clostridia</taxon>
        <taxon>Eubacteriales</taxon>
        <taxon>Peptococcaceae</taxon>
        <taxon>Dehalobacterium</taxon>
    </lineage>
</organism>
<dbReference type="EMBL" id="JANPWE010000007">
    <property type="protein sequence ID" value="MCR6546403.1"/>
    <property type="molecule type" value="Genomic_DNA"/>
</dbReference>
<reference evidence="4 5" key="1">
    <citation type="submission" date="2022-08" db="EMBL/GenBank/DDBJ databases">
        <title>Proteogenomics of the novel Dehalobacterium formicoaceticum strain EZ94 highlights a key role of methyltransferases during anaerobic dichloromethane degradation.</title>
        <authorList>
            <person name="Wasmund K."/>
        </authorList>
    </citation>
    <scope>NUCLEOTIDE SEQUENCE [LARGE SCALE GENOMIC DNA]</scope>
    <source>
        <strain evidence="4 5">EZ94</strain>
    </source>
</reference>
<dbReference type="Gene3D" id="3.20.20.70">
    <property type="entry name" value="Aldolase class I"/>
    <property type="match status" value="1"/>
</dbReference>
<evidence type="ECO:0000256" key="1">
    <source>
        <dbReference type="ARBA" id="ARBA00022630"/>
    </source>
</evidence>